<organism evidence="8 9">
    <name type="scientific">Phialemonium thermophilum</name>
    <dbReference type="NCBI Taxonomy" id="223376"/>
    <lineage>
        <taxon>Eukaryota</taxon>
        <taxon>Fungi</taxon>
        <taxon>Dikarya</taxon>
        <taxon>Ascomycota</taxon>
        <taxon>Pezizomycotina</taxon>
        <taxon>Sordariomycetes</taxon>
        <taxon>Sordariomycetidae</taxon>
        <taxon>Cephalothecales</taxon>
        <taxon>Cephalothecaceae</taxon>
        <taxon>Phialemonium</taxon>
    </lineage>
</organism>
<dbReference type="InterPro" id="IPR004038">
    <property type="entry name" value="Ribosomal_eL8/eL30/eS12/Gad45"/>
</dbReference>
<comment type="function">
    <text evidence="6">Common component of the spliceosome and rRNA processing machinery.</text>
</comment>
<gene>
    <name evidence="8" type="ORF">VTK73DRAFT_8055</name>
</gene>
<dbReference type="PRINTS" id="PR00883">
    <property type="entry name" value="NUCLEARHMG"/>
</dbReference>
<evidence type="ECO:0000256" key="4">
    <source>
        <dbReference type="ARBA" id="ARBA00023242"/>
    </source>
</evidence>
<evidence type="ECO:0000256" key="3">
    <source>
        <dbReference type="ARBA" id="ARBA00022884"/>
    </source>
</evidence>
<evidence type="ECO:0000259" key="7">
    <source>
        <dbReference type="Pfam" id="PF01248"/>
    </source>
</evidence>
<comment type="subcellular location">
    <subcellularLocation>
        <location evidence="1 6">Nucleus</location>
        <location evidence="1 6">Nucleolus</location>
    </subcellularLocation>
</comment>
<proteinExistence type="inferred from homology"/>
<evidence type="ECO:0000256" key="2">
    <source>
        <dbReference type="ARBA" id="ARBA00007337"/>
    </source>
</evidence>
<name>A0ABR3XQ37_9PEZI</name>
<protein>
    <recommendedName>
        <fullName evidence="6">H/ACA ribonucleoprotein complex subunit 2</fullName>
    </recommendedName>
    <alternativeName>
        <fullName evidence="6">Nucleolar protein family A member 2</fullName>
    </alternativeName>
</protein>
<comment type="function">
    <text evidence="6">Required for ribosome biogenesis. Part of a complex which catalyzes pseudouridylation of rRNA. This involves the isomerization of uridine such that the ribose is subsequently attached to C5, instead of the normal N1. Pseudouridine ('psi') residues may serve to stabilize the conformation of rRNAs.</text>
</comment>
<sequence>MSQQVNESAAFPLADPALTQEILDLLQTASHYRQAKKGANEVTKAVNRGVCELAILAADTTPLAILLHLPLLCEDKNVAYVYVPSKVQLGRACGVSRAVIAACITTNEGSSLAGQIRALRDKVERLAI</sequence>
<dbReference type="Pfam" id="PF01248">
    <property type="entry name" value="Ribosomal_L7Ae"/>
    <property type="match status" value="1"/>
</dbReference>
<keyword evidence="5 6" id="KW-0687">Ribonucleoprotein</keyword>
<dbReference type="InterPro" id="IPR002415">
    <property type="entry name" value="H/ACA_rnp_Nhp2-like"/>
</dbReference>
<accession>A0ABR3XQ37</accession>
<dbReference type="InterPro" id="IPR029064">
    <property type="entry name" value="Ribosomal_eL30-like_sf"/>
</dbReference>
<evidence type="ECO:0000256" key="5">
    <source>
        <dbReference type="ARBA" id="ARBA00023274"/>
    </source>
</evidence>
<feature type="domain" description="Ribosomal protein eL8/eL30/eS12/Gadd45" evidence="7">
    <location>
        <begin position="21"/>
        <end position="111"/>
    </location>
</feature>
<keyword evidence="9" id="KW-1185">Reference proteome</keyword>
<dbReference type="EMBL" id="JAZHXJ010000056">
    <property type="protein sequence ID" value="KAL1878094.1"/>
    <property type="molecule type" value="Genomic_DNA"/>
</dbReference>
<comment type="similarity">
    <text evidence="2 6">Belongs to the eukaryotic ribosomal protein eL8 family.</text>
</comment>
<dbReference type="PRINTS" id="PR00881">
    <property type="entry name" value="L7ARS6FAMILY"/>
</dbReference>
<evidence type="ECO:0000313" key="9">
    <source>
        <dbReference type="Proteomes" id="UP001586593"/>
    </source>
</evidence>
<dbReference type="PANTHER" id="PTHR23105">
    <property type="entry name" value="RIBOSOMAL PROTEIN L7AE FAMILY MEMBER"/>
    <property type="match status" value="1"/>
</dbReference>
<keyword evidence="4 6" id="KW-0539">Nucleus</keyword>
<dbReference type="Proteomes" id="UP001586593">
    <property type="component" value="Unassembled WGS sequence"/>
</dbReference>
<dbReference type="SUPFAM" id="SSF55315">
    <property type="entry name" value="L30e-like"/>
    <property type="match status" value="1"/>
</dbReference>
<reference evidence="8 9" key="1">
    <citation type="journal article" date="2024" name="Commun. Biol.">
        <title>Comparative genomic analysis of thermophilic fungi reveals convergent evolutionary adaptations and gene losses.</title>
        <authorList>
            <person name="Steindorff A.S."/>
            <person name="Aguilar-Pontes M.V."/>
            <person name="Robinson A.J."/>
            <person name="Andreopoulos B."/>
            <person name="LaButti K."/>
            <person name="Kuo A."/>
            <person name="Mondo S."/>
            <person name="Riley R."/>
            <person name="Otillar R."/>
            <person name="Haridas S."/>
            <person name="Lipzen A."/>
            <person name="Grimwood J."/>
            <person name="Schmutz J."/>
            <person name="Clum A."/>
            <person name="Reid I.D."/>
            <person name="Moisan M.C."/>
            <person name="Butler G."/>
            <person name="Nguyen T.T.M."/>
            <person name="Dewar K."/>
            <person name="Conant G."/>
            <person name="Drula E."/>
            <person name="Henrissat B."/>
            <person name="Hansel C."/>
            <person name="Singer S."/>
            <person name="Hutchinson M.I."/>
            <person name="de Vries R.P."/>
            <person name="Natvig D.O."/>
            <person name="Powell A.J."/>
            <person name="Tsang A."/>
            <person name="Grigoriev I.V."/>
        </authorList>
    </citation>
    <scope>NUCLEOTIDE SEQUENCE [LARGE SCALE GENOMIC DNA]</scope>
    <source>
        <strain evidence="8 9">ATCC 24622</strain>
    </source>
</reference>
<evidence type="ECO:0000256" key="6">
    <source>
        <dbReference type="RuleBase" id="RU366039"/>
    </source>
</evidence>
<comment type="caution">
    <text evidence="8">The sequence shown here is derived from an EMBL/GenBank/DDBJ whole genome shotgun (WGS) entry which is preliminary data.</text>
</comment>
<keyword evidence="3 6" id="KW-0694">RNA-binding</keyword>
<dbReference type="InterPro" id="IPR050257">
    <property type="entry name" value="eL8/uL1-like"/>
</dbReference>
<evidence type="ECO:0000256" key="1">
    <source>
        <dbReference type="ARBA" id="ARBA00004604"/>
    </source>
</evidence>
<evidence type="ECO:0000313" key="8">
    <source>
        <dbReference type="EMBL" id="KAL1878094.1"/>
    </source>
</evidence>
<dbReference type="InterPro" id="IPR018492">
    <property type="entry name" value="Ribosomal_eL8/Nhp2"/>
</dbReference>
<dbReference type="Gene3D" id="3.30.1330.30">
    <property type="match status" value="1"/>
</dbReference>